<evidence type="ECO:0000313" key="6">
    <source>
        <dbReference type="EMBL" id="GGC64508.1"/>
    </source>
</evidence>
<keyword evidence="3" id="KW-0902">Two-component regulatory system</keyword>
<gene>
    <name evidence="6" type="ORF">GCM10011396_09360</name>
</gene>
<dbReference type="GO" id="GO:0046983">
    <property type="term" value="F:protein dimerization activity"/>
    <property type="evidence" value="ECO:0007669"/>
    <property type="project" value="InterPro"/>
</dbReference>
<organism evidence="6 7">
    <name type="scientific">Undibacterium terreum</name>
    <dbReference type="NCBI Taxonomy" id="1224302"/>
    <lineage>
        <taxon>Bacteria</taxon>
        <taxon>Pseudomonadati</taxon>
        <taxon>Pseudomonadota</taxon>
        <taxon>Betaproteobacteria</taxon>
        <taxon>Burkholderiales</taxon>
        <taxon>Oxalobacteraceae</taxon>
        <taxon>Undibacterium</taxon>
    </lineage>
</organism>
<dbReference type="Proteomes" id="UP000637423">
    <property type="component" value="Unassembled WGS sequence"/>
</dbReference>
<dbReference type="InterPro" id="IPR015943">
    <property type="entry name" value="WD40/YVTN_repeat-like_dom_sf"/>
</dbReference>
<dbReference type="Pfam" id="PF07495">
    <property type="entry name" value="Y_Y_Y"/>
    <property type="match status" value="1"/>
</dbReference>
<dbReference type="SMART" id="SM00387">
    <property type="entry name" value="HATPase_c"/>
    <property type="match status" value="1"/>
</dbReference>
<dbReference type="AlphaFoldDB" id="A0A916UB14"/>
<keyword evidence="7" id="KW-1185">Reference proteome</keyword>
<reference evidence="6" key="2">
    <citation type="submission" date="2020-09" db="EMBL/GenBank/DDBJ databases">
        <authorList>
            <person name="Sun Q."/>
            <person name="Zhou Y."/>
        </authorList>
    </citation>
    <scope>NUCLEOTIDE SEQUENCE</scope>
    <source>
        <strain evidence="6">CGMCC 1.10998</strain>
    </source>
</reference>
<dbReference type="Gene3D" id="2.60.40.10">
    <property type="entry name" value="Immunoglobulins"/>
    <property type="match status" value="1"/>
</dbReference>
<evidence type="ECO:0000256" key="4">
    <source>
        <dbReference type="SAM" id="Phobius"/>
    </source>
</evidence>
<protein>
    <submittedName>
        <fullName evidence="6">Histidine kinase</fullName>
    </submittedName>
</protein>
<keyword evidence="2 6" id="KW-0418">Kinase</keyword>
<dbReference type="InterPro" id="IPR013783">
    <property type="entry name" value="Ig-like_fold"/>
</dbReference>
<dbReference type="GO" id="GO:0016020">
    <property type="term" value="C:membrane"/>
    <property type="evidence" value="ECO:0007669"/>
    <property type="project" value="InterPro"/>
</dbReference>
<sequence>MIAMHHTAWGAKDGAPGRVTSMAQTPDGWLWLATSRGLFRFDGVSFEKYQSQQQPLSSSNVSTVGTLPSGALWIAYRLGGLSLLQNGKIIHLGSKDGLPGSAVRFVVQDQDGGIWIGTPSGLLYKEARASSWHLVKIDGVSERTRISSMLLDDRGTLWVRTLEATVSLARGEKEFRRVADGGSFGQIAKAPDGSIWMCDLDKPGIQMLSPPLKGQAPHFPDLPASNYLFFDPQGNLWLTPNKEFGVMRVEREDVSARISTIDEPQSLTGTPNAVLVDQEGNIWIGTGKGVDRFRRNRLEAIDTPDYIADARPFAAGPNGSLRVDRYILEHPGQQDAKTTLVGPAETSKNITTNVYNDPDGSFWIGAIDGLAHILDGKRIDIDPPSMARKDGPVSGLVKDRQGRLWMARGKTYALENGVWTEGGGIPELKSFTTNVLFCDSRGRIWFGGIGNQIAILDGTQIRLRGDAEGLHLGSIKQITEHDGEFWIGGESGVARYDGKHFTNIMGTGSDSFAGASGLIFNAKGSLWINGLDGISGISAEELGKAKRDAAYKVKFQRYDFLDGLKGTPSQFPQTPTAILGTDGKMWFGTSYGIYHVDPDQMQLNPLRPTVAIRHLRSGDNVFDSESAQSLSLPPGTTSAQIAYTALSLTVPERMQFRYRLDGVDKTWQDAGNRRTAFYTGLEPGSYHFHVIASNNDGLWNDTGATLDFTIQPSFIQTLWFKLLCAIAALFLLYIAYRWRLDHVTRRMRERLQERLLERERIARTLHDTLLQGVQILTMRFQFAIDRLPADLPERLLMEKALDAADQVVVDARNQVMDLRSAPDISTALNHMVVELTESMQPQQKAACEARVTGEPRELKPFIREEIVSIAREAVINALKHADASRIEIRLDYSNAGLLLTVKDDGCGIAPAILNSGSRAGHWGIPGMRERAAELKTTLVINSGNSAGTEILLSVAAQLAYSEAAHSTPWSNLKARVKILMGC</sequence>
<dbReference type="EMBL" id="BMED01000001">
    <property type="protein sequence ID" value="GGC64508.1"/>
    <property type="molecule type" value="Genomic_DNA"/>
</dbReference>
<dbReference type="InterPro" id="IPR003594">
    <property type="entry name" value="HATPase_dom"/>
</dbReference>
<dbReference type="Pfam" id="PF07494">
    <property type="entry name" value="Reg_prop"/>
    <property type="match status" value="1"/>
</dbReference>
<keyword evidence="1" id="KW-0808">Transferase</keyword>
<evidence type="ECO:0000256" key="1">
    <source>
        <dbReference type="ARBA" id="ARBA00022679"/>
    </source>
</evidence>
<dbReference type="SUPFAM" id="SSF63829">
    <property type="entry name" value="Calcium-dependent phosphotriesterase"/>
    <property type="match status" value="3"/>
</dbReference>
<dbReference type="RefSeq" id="WP_188564785.1">
    <property type="nucleotide sequence ID" value="NZ_BMED01000001.1"/>
</dbReference>
<dbReference type="InterPro" id="IPR011123">
    <property type="entry name" value="Y_Y_Y"/>
</dbReference>
<dbReference type="Pfam" id="PF02518">
    <property type="entry name" value="HATPase_c"/>
    <property type="match status" value="1"/>
</dbReference>
<dbReference type="PANTHER" id="PTHR24421">
    <property type="entry name" value="NITRATE/NITRITE SENSOR PROTEIN NARX-RELATED"/>
    <property type="match status" value="1"/>
</dbReference>
<name>A0A916UB14_9BURK</name>
<accession>A0A916UB14</accession>
<dbReference type="SUPFAM" id="SSF55874">
    <property type="entry name" value="ATPase domain of HSP90 chaperone/DNA topoisomerase II/histidine kinase"/>
    <property type="match status" value="1"/>
</dbReference>
<dbReference type="PANTHER" id="PTHR24421:SF62">
    <property type="entry name" value="SENSORY TRANSDUCTION HISTIDINE KINASE"/>
    <property type="match status" value="1"/>
</dbReference>
<dbReference type="InterPro" id="IPR036890">
    <property type="entry name" value="HATPase_C_sf"/>
</dbReference>
<dbReference type="Gene3D" id="3.30.565.10">
    <property type="entry name" value="Histidine kinase-like ATPase, C-terminal domain"/>
    <property type="match status" value="1"/>
</dbReference>
<feature type="transmembrane region" description="Helical" evidence="4">
    <location>
        <begin position="718"/>
        <end position="738"/>
    </location>
</feature>
<evidence type="ECO:0000256" key="2">
    <source>
        <dbReference type="ARBA" id="ARBA00022777"/>
    </source>
</evidence>
<keyword evidence="4" id="KW-0472">Membrane</keyword>
<dbReference type="Pfam" id="PF07730">
    <property type="entry name" value="HisKA_3"/>
    <property type="match status" value="1"/>
</dbReference>
<dbReference type="InterPro" id="IPR050482">
    <property type="entry name" value="Sensor_HK_TwoCompSys"/>
</dbReference>
<dbReference type="GO" id="GO:0000155">
    <property type="term" value="F:phosphorelay sensor kinase activity"/>
    <property type="evidence" value="ECO:0007669"/>
    <property type="project" value="InterPro"/>
</dbReference>
<dbReference type="Gene3D" id="1.20.5.1930">
    <property type="match status" value="1"/>
</dbReference>
<keyword evidence="4" id="KW-0812">Transmembrane</keyword>
<feature type="domain" description="Histidine kinase/HSP90-like ATPase" evidence="5">
    <location>
        <begin position="861"/>
        <end position="958"/>
    </location>
</feature>
<dbReference type="Gene3D" id="2.130.10.10">
    <property type="entry name" value="YVTN repeat-like/Quinoprotein amine dehydrogenase"/>
    <property type="match status" value="3"/>
</dbReference>
<dbReference type="CDD" id="cd16917">
    <property type="entry name" value="HATPase_UhpB-NarQ-NarX-like"/>
    <property type="match status" value="1"/>
</dbReference>
<dbReference type="InterPro" id="IPR011712">
    <property type="entry name" value="Sig_transdc_His_kin_sub3_dim/P"/>
</dbReference>
<keyword evidence="4" id="KW-1133">Transmembrane helix</keyword>
<evidence type="ECO:0000256" key="3">
    <source>
        <dbReference type="ARBA" id="ARBA00023012"/>
    </source>
</evidence>
<evidence type="ECO:0000259" key="5">
    <source>
        <dbReference type="SMART" id="SM00387"/>
    </source>
</evidence>
<comment type="caution">
    <text evidence="6">The sequence shown here is derived from an EMBL/GenBank/DDBJ whole genome shotgun (WGS) entry which is preliminary data.</text>
</comment>
<reference evidence="6" key="1">
    <citation type="journal article" date="2014" name="Int. J. Syst. Evol. Microbiol.">
        <title>Complete genome sequence of Corynebacterium casei LMG S-19264T (=DSM 44701T), isolated from a smear-ripened cheese.</title>
        <authorList>
            <consortium name="US DOE Joint Genome Institute (JGI-PGF)"/>
            <person name="Walter F."/>
            <person name="Albersmeier A."/>
            <person name="Kalinowski J."/>
            <person name="Ruckert C."/>
        </authorList>
    </citation>
    <scope>NUCLEOTIDE SEQUENCE</scope>
    <source>
        <strain evidence="6">CGMCC 1.10998</strain>
    </source>
</reference>
<proteinExistence type="predicted"/>
<dbReference type="InterPro" id="IPR011110">
    <property type="entry name" value="Reg_prop"/>
</dbReference>
<evidence type="ECO:0000313" key="7">
    <source>
        <dbReference type="Proteomes" id="UP000637423"/>
    </source>
</evidence>